<organism evidence="16 17">
    <name type="scientific">Mycolicibacterium obuense</name>
    <dbReference type="NCBI Taxonomy" id="1807"/>
    <lineage>
        <taxon>Bacteria</taxon>
        <taxon>Bacillati</taxon>
        <taxon>Actinomycetota</taxon>
        <taxon>Actinomycetes</taxon>
        <taxon>Mycobacteriales</taxon>
        <taxon>Mycobacteriaceae</taxon>
        <taxon>Mycolicibacterium</taxon>
    </lineage>
</organism>
<dbReference type="GO" id="GO:0005524">
    <property type="term" value="F:ATP binding"/>
    <property type="evidence" value="ECO:0007669"/>
    <property type="project" value="UniProtKB-KW"/>
</dbReference>
<evidence type="ECO:0000256" key="7">
    <source>
        <dbReference type="ARBA" id="ARBA00023136"/>
    </source>
</evidence>
<dbReference type="InterPro" id="IPR008995">
    <property type="entry name" value="Mo/tungstate-bd_C_term_dom"/>
</dbReference>
<evidence type="ECO:0000256" key="14">
    <source>
        <dbReference type="SAM" id="MobiDB-lite"/>
    </source>
</evidence>
<comment type="function">
    <text evidence="9">Part of the ABC transporter complex LpqY-SugA-SugB-SugC, which is highly specific for uptake of trehalose. Involved in the recycling of extracellular trehalose released from trehalose-containing molecules synthesized by M.tuberculosis. Trehalose uptake is essential for virulence. Responsible for energy coupling to the transport system.</text>
</comment>
<dbReference type="GO" id="GO:0055052">
    <property type="term" value="C:ATP-binding cassette (ABC) transporter complex, substrate-binding subunit-containing"/>
    <property type="evidence" value="ECO:0007669"/>
    <property type="project" value="TreeGrafter"/>
</dbReference>
<dbReference type="CDD" id="cd03301">
    <property type="entry name" value="ABC_MalK_N"/>
    <property type="match status" value="1"/>
</dbReference>
<dbReference type="Pfam" id="PF17912">
    <property type="entry name" value="OB_MalK"/>
    <property type="match status" value="1"/>
</dbReference>
<accession>A0A0J6W4A6</accession>
<dbReference type="InterPro" id="IPR027417">
    <property type="entry name" value="P-loop_NTPase"/>
</dbReference>
<dbReference type="Proteomes" id="UP000036313">
    <property type="component" value="Unassembled WGS sequence"/>
</dbReference>
<comment type="caution">
    <text evidence="16">The sequence shown here is derived from an EMBL/GenBank/DDBJ whole genome shotgun (WGS) entry which is preliminary data.</text>
</comment>
<dbReference type="PATRIC" id="fig|1807.14.peg.2235"/>
<dbReference type="PANTHER" id="PTHR43875:SF15">
    <property type="entry name" value="TREHALOSE IMPORT ATP-BINDING PROTEIN SUGC"/>
    <property type="match status" value="1"/>
</dbReference>
<dbReference type="Gene3D" id="3.40.50.300">
    <property type="entry name" value="P-loop containing nucleotide triphosphate hydrolases"/>
    <property type="match status" value="1"/>
</dbReference>
<evidence type="ECO:0000313" key="17">
    <source>
        <dbReference type="Proteomes" id="UP000036313"/>
    </source>
</evidence>
<dbReference type="InterPro" id="IPR003439">
    <property type="entry name" value="ABC_transporter-like_ATP-bd"/>
</dbReference>
<dbReference type="PROSITE" id="PS00211">
    <property type="entry name" value="ABC_TRANSPORTER_1"/>
    <property type="match status" value="1"/>
</dbReference>
<evidence type="ECO:0000313" key="16">
    <source>
        <dbReference type="EMBL" id="KMO76477.1"/>
    </source>
</evidence>
<keyword evidence="6" id="KW-1278">Translocase</keyword>
<dbReference type="PROSITE" id="PS50893">
    <property type="entry name" value="ABC_TRANSPORTER_2"/>
    <property type="match status" value="1"/>
</dbReference>
<feature type="compositionally biased region" description="Polar residues" evidence="14">
    <location>
        <begin position="380"/>
        <end position="392"/>
    </location>
</feature>
<keyword evidence="2" id="KW-0813">Transport</keyword>
<protein>
    <recommendedName>
        <fullName evidence="11">Trehalose import ATP-binding protein SugC</fullName>
    </recommendedName>
    <alternativeName>
        <fullName evidence="13">Nucleotide-binding domain of SugABC transporter</fullName>
    </alternativeName>
    <alternativeName>
        <fullName evidence="12">SugABC transporter ATPase SugC</fullName>
    </alternativeName>
</protein>
<dbReference type="SMART" id="SM00382">
    <property type="entry name" value="AAA"/>
    <property type="match status" value="1"/>
</dbReference>
<dbReference type="SUPFAM" id="SSF52540">
    <property type="entry name" value="P-loop containing nucleoside triphosphate hydrolases"/>
    <property type="match status" value="1"/>
</dbReference>
<feature type="domain" description="ABC transporter" evidence="15">
    <location>
        <begin position="4"/>
        <end position="236"/>
    </location>
</feature>
<evidence type="ECO:0000256" key="4">
    <source>
        <dbReference type="ARBA" id="ARBA00022741"/>
    </source>
</evidence>
<reference evidence="16 17" key="1">
    <citation type="journal article" date="2015" name="Genome Biol. Evol.">
        <title>Characterization of Three Mycobacterium spp. with Potential Use in Bioremediation by Genome Sequencing and Comparative Genomics.</title>
        <authorList>
            <person name="Das S."/>
            <person name="Pettersson B.M."/>
            <person name="Behra P.R."/>
            <person name="Ramesh M."/>
            <person name="Dasgupta S."/>
            <person name="Bhattacharya A."/>
            <person name="Kirsebom L.A."/>
        </authorList>
    </citation>
    <scope>NUCLEOTIDE SEQUENCE [LARGE SCALE GENOMIC DNA]</scope>
    <source>
        <strain evidence="16 17">DSM 44075</strain>
    </source>
</reference>
<dbReference type="GO" id="GO:0008643">
    <property type="term" value="P:carbohydrate transport"/>
    <property type="evidence" value="ECO:0007669"/>
    <property type="project" value="InterPro"/>
</dbReference>
<comment type="catalytic activity">
    <reaction evidence="8">
        <text>alpha,alpha-trehalose(out) + ATP + H2O = alpha,alpha-trehalose(in) + ADP + phosphate + H(+)</text>
        <dbReference type="Rhea" id="RHEA:75203"/>
        <dbReference type="ChEBI" id="CHEBI:15377"/>
        <dbReference type="ChEBI" id="CHEBI:15378"/>
        <dbReference type="ChEBI" id="CHEBI:16551"/>
        <dbReference type="ChEBI" id="CHEBI:30616"/>
        <dbReference type="ChEBI" id="CHEBI:43474"/>
        <dbReference type="ChEBI" id="CHEBI:456216"/>
    </reaction>
</comment>
<comment type="subcellular location">
    <subcellularLocation>
        <location evidence="1">Cell inner membrane</location>
        <topology evidence="1">Peripheral membrane protein</topology>
        <orientation evidence="1">Cytoplasmic side</orientation>
    </subcellularLocation>
</comment>
<keyword evidence="5 16" id="KW-0067">ATP-binding</keyword>
<dbReference type="Pfam" id="PF00005">
    <property type="entry name" value="ABC_tran"/>
    <property type="match status" value="1"/>
</dbReference>
<dbReference type="GO" id="GO:0140359">
    <property type="term" value="F:ABC-type transporter activity"/>
    <property type="evidence" value="ECO:0007669"/>
    <property type="project" value="InterPro"/>
</dbReference>
<feature type="region of interest" description="Disordered" evidence="14">
    <location>
        <begin position="380"/>
        <end position="399"/>
    </location>
</feature>
<evidence type="ECO:0000256" key="9">
    <source>
        <dbReference type="ARBA" id="ARBA00056091"/>
    </source>
</evidence>
<evidence type="ECO:0000256" key="12">
    <source>
        <dbReference type="ARBA" id="ARBA00080647"/>
    </source>
</evidence>
<gene>
    <name evidence="16" type="primary">sugC_2</name>
    <name evidence="16" type="ORF">MOBUDSM44075_02218</name>
</gene>
<dbReference type="AlphaFoldDB" id="A0A0J6W4A6"/>
<sequence length="399" mass="44294">MAAITMRNIVKKYGDGYPAVNDVSLDIADGEFMILVGPSGCGKSTLLRMIVGLEDISSGDMLIGDKRVNDKAPRDRNLSMVFQNYALYPHLTVFENIAFPLRLSGKLSDNEIRKRVDEAAKTLELGEHLDRKPANLSGGQRQRVAMGRAIVREADAFLFDEPLSNLDAKLRGQMRTEILRLQRKLGVTTVYVTHDQTEAMTLGDRVAVLKKGVLQQVASPRELYDQPVNLFVAGFIGSPPMNFVPARVRGDQLELPFVTIALRDEWRGAVTDGTLYIAGIRPGAFEDAEFVDDDKRSRGVTFDVTVDMVEWLGNEQYAFVPFDATPEIKDQLAELAKDLDSEQLRTQLCVELDPLSRVRIGDKATLWLDAERLHLFDPQSGENLTRTSQSSGRHAASAG</sequence>
<evidence type="ECO:0000256" key="2">
    <source>
        <dbReference type="ARBA" id="ARBA00022448"/>
    </source>
</evidence>
<keyword evidence="3" id="KW-1003">Cell membrane</keyword>
<evidence type="ECO:0000256" key="13">
    <source>
        <dbReference type="ARBA" id="ARBA00082626"/>
    </source>
</evidence>
<evidence type="ECO:0000256" key="6">
    <source>
        <dbReference type="ARBA" id="ARBA00022967"/>
    </source>
</evidence>
<name>A0A0J6W4A6_9MYCO</name>
<evidence type="ECO:0000256" key="1">
    <source>
        <dbReference type="ARBA" id="ARBA00004515"/>
    </source>
</evidence>
<evidence type="ECO:0000256" key="5">
    <source>
        <dbReference type="ARBA" id="ARBA00022840"/>
    </source>
</evidence>
<dbReference type="RefSeq" id="WP_048423122.1">
    <property type="nucleotide sequence ID" value="NZ_JYNU01000012.1"/>
</dbReference>
<dbReference type="PANTHER" id="PTHR43875">
    <property type="entry name" value="MALTODEXTRIN IMPORT ATP-BINDING PROTEIN MSMX"/>
    <property type="match status" value="1"/>
</dbReference>
<keyword evidence="4" id="KW-0547">Nucleotide-binding</keyword>
<dbReference type="InterPro" id="IPR003593">
    <property type="entry name" value="AAA+_ATPase"/>
</dbReference>
<dbReference type="InterPro" id="IPR015855">
    <property type="entry name" value="ABC_transpr_MalK-like"/>
</dbReference>
<dbReference type="SUPFAM" id="SSF50331">
    <property type="entry name" value="MOP-like"/>
    <property type="match status" value="1"/>
</dbReference>
<dbReference type="InterPro" id="IPR040582">
    <property type="entry name" value="OB_MalK-like"/>
</dbReference>
<proteinExistence type="predicted"/>
<evidence type="ECO:0000256" key="10">
    <source>
        <dbReference type="ARBA" id="ARBA00063658"/>
    </source>
</evidence>
<dbReference type="GO" id="GO:0016887">
    <property type="term" value="F:ATP hydrolysis activity"/>
    <property type="evidence" value="ECO:0007669"/>
    <property type="project" value="InterPro"/>
</dbReference>
<comment type="subunit">
    <text evidence="10">Monomer. Homodimerizes in the presence of ATP. The complex is composed of two ATP-binding proteins (SugC), two transmembrane proteins (SugA and SugB) and a solute-binding protein (LpqY).</text>
</comment>
<dbReference type="Gene3D" id="2.40.50.100">
    <property type="match status" value="1"/>
</dbReference>
<evidence type="ECO:0000256" key="8">
    <source>
        <dbReference type="ARBA" id="ARBA00050305"/>
    </source>
</evidence>
<dbReference type="FunFam" id="3.40.50.300:FF:000042">
    <property type="entry name" value="Maltose/maltodextrin ABC transporter, ATP-binding protein"/>
    <property type="match status" value="1"/>
</dbReference>
<dbReference type="EMBL" id="JYNU01000012">
    <property type="protein sequence ID" value="KMO76477.1"/>
    <property type="molecule type" value="Genomic_DNA"/>
</dbReference>
<evidence type="ECO:0000259" key="15">
    <source>
        <dbReference type="PROSITE" id="PS50893"/>
    </source>
</evidence>
<keyword evidence="16" id="KW-0378">Hydrolase</keyword>
<evidence type="ECO:0000256" key="3">
    <source>
        <dbReference type="ARBA" id="ARBA00022475"/>
    </source>
</evidence>
<keyword evidence="7" id="KW-0472">Membrane</keyword>
<dbReference type="NCBIfam" id="NF008653">
    <property type="entry name" value="PRK11650.1"/>
    <property type="match status" value="1"/>
</dbReference>
<dbReference type="InterPro" id="IPR047641">
    <property type="entry name" value="ABC_transpr_MalK/UgpC-like"/>
</dbReference>
<dbReference type="InterPro" id="IPR017871">
    <property type="entry name" value="ABC_transporter-like_CS"/>
</dbReference>
<evidence type="ECO:0000256" key="11">
    <source>
        <dbReference type="ARBA" id="ARBA00072105"/>
    </source>
</evidence>